<protein>
    <submittedName>
        <fullName evidence="2">DUF4333 domain-containing protein</fullName>
    </submittedName>
</protein>
<evidence type="ECO:0000313" key="3">
    <source>
        <dbReference type="Proteomes" id="UP000481109"/>
    </source>
</evidence>
<sequence>MRGVNGVLAAVVLGAALVGCSSGSDKSSEPAGKAAEGQKVLPQRLAAPTQAQKDWEAKPAAAEPGSDAPVSQKLAYEIETATLKLAHAPGKTTATCPKDVKAKNGERVTCTSTYEGERLTWTVTFGGDGWLPGSTSFQAVPDTGLLTKVGVAKLLYGNYTPKFVACNNIPDVAKVPLNQPSKYKCAVDKEEEMYAQAVRSTDAGPRAF</sequence>
<gene>
    <name evidence="2" type="ORF">G6045_22795</name>
</gene>
<accession>A0A6G4XMK6</accession>
<evidence type="ECO:0000256" key="1">
    <source>
        <dbReference type="SAM" id="MobiDB-lite"/>
    </source>
</evidence>
<dbReference type="PROSITE" id="PS51257">
    <property type="entry name" value="PROKAR_LIPOPROTEIN"/>
    <property type="match status" value="1"/>
</dbReference>
<name>A0A6G4XMK6_9ACTN</name>
<reference evidence="2 3" key="1">
    <citation type="submission" date="2020-02" db="EMBL/GenBank/DDBJ databases">
        <title>Whole-genome analyses of novel actinobacteria.</title>
        <authorList>
            <person name="Sahin N."/>
            <person name="Tokatli A."/>
        </authorList>
    </citation>
    <scope>NUCLEOTIDE SEQUENCE [LARGE SCALE GENOMIC DNA]</scope>
    <source>
        <strain evidence="2 3">YC504</strain>
    </source>
</reference>
<dbReference type="RefSeq" id="WP_165333915.1">
    <property type="nucleotide sequence ID" value="NZ_JAAKZW010000103.1"/>
</dbReference>
<proteinExistence type="predicted"/>
<comment type="caution">
    <text evidence="2">The sequence shown here is derived from an EMBL/GenBank/DDBJ whole genome shotgun (WGS) entry which is preliminary data.</text>
</comment>
<dbReference type="AlphaFoldDB" id="A0A6G4XMK6"/>
<organism evidence="2 3">
    <name type="scientific">Streptomyces mesophilus</name>
    <dbReference type="NCBI Taxonomy" id="1775132"/>
    <lineage>
        <taxon>Bacteria</taxon>
        <taxon>Bacillati</taxon>
        <taxon>Actinomycetota</taxon>
        <taxon>Actinomycetes</taxon>
        <taxon>Kitasatosporales</taxon>
        <taxon>Streptomycetaceae</taxon>
        <taxon>Streptomyces</taxon>
    </lineage>
</organism>
<keyword evidence="3" id="KW-1185">Reference proteome</keyword>
<evidence type="ECO:0000313" key="2">
    <source>
        <dbReference type="EMBL" id="NGO78463.1"/>
    </source>
</evidence>
<dbReference type="EMBL" id="JAAKZW010000103">
    <property type="protein sequence ID" value="NGO78463.1"/>
    <property type="molecule type" value="Genomic_DNA"/>
</dbReference>
<feature type="region of interest" description="Disordered" evidence="1">
    <location>
        <begin position="21"/>
        <end position="69"/>
    </location>
</feature>
<dbReference type="Proteomes" id="UP000481109">
    <property type="component" value="Unassembled WGS sequence"/>
</dbReference>